<evidence type="ECO:0000256" key="1">
    <source>
        <dbReference type="ARBA" id="ARBA00022729"/>
    </source>
</evidence>
<dbReference type="InterPro" id="IPR029058">
    <property type="entry name" value="AB_hydrolase_fold"/>
</dbReference>
<evidence type="ECO:0008006" key="6">
    <source>
        <dbReference type="Google" id="ProtNLM"/>
    </source>
</evidence>
<organism evidence="4 5">
    <name type="scientific">Actinomadura graeca</name>
    <dbReference type="NCBI Taxonomy" id="2750812"/>
    <lineage>
        <taxon>Bacteria</taxon>
        <taxon>Bacillati</taxon>
        <taxon>Actinomycetota</taxon>
        <taxon>Actinomycetes</taxon>
        <taxon>Streptosporangiales</taxon>
        <taxon>Thermomonosporaceae</taxon>
        <taxon>Actinomadura</taxon>
    </lineage>
</organism>
<keyword evidence="1" id="KW-0732">Signal</keyword>
<dbReference type="Proteomes" id="UP001049518">
    <property type="component" value="Chromosome"/>
</dbReference>
<dbReference type="SUPFAM" id="SSF53474">
    <property type="entry name" value="alpha/beta-Hydrolases"/>
    <property type="match status" value="1"/>
</dbReference>
<keyword evidence="5" id="KW-1185">Reference proteome</keyword>
<reference evidence="4" key="1">
    <citation type="submission" date="2020-07" db="EMBL/GenBank/DDBJ databases">
        <authorList>
            <person name="Tarantini F.S."/>
            <person name="Hong K.W."/>
            <person name="Chan K.G."/>
        </authorList>
    </citation>
    <scope>NUCLEOTIDE SEQUENCE</scope>
    <source>
        <strain evidence="4">32-07</strain>
    </source>
</reference>
<dbReference type="Gene3D" id="3.40.50.1820">
    <property type="entry name" value="alpha/beta hydrolase"/>
    <property type="match status" value="1"/>
</dbReference>
<gene>
    <name evidence="4" type="ORF">AGRA3207_002585</name>
</gene>
<dbReference type="InterPro" id="IPR010126">
    <property type="entry name" value="Esterase_phb"/>
</dbReference>
<evidence type="ECO:0000256" key="3">
    <source>
        <dbReference type="SAM" id="MobiDB-lite"/>
    </source>
</evidence>
<protein>
    <recommendedName>
        <fullName evidence="6">Polyhydroxybutyrate depolymerase</fullName>
    </recommendedName>
</protein>
<feature type="region of interest" description="Disordered" evidence="3">
    <location>
        <begin position="22"/>
        <end position="46"/>
    </location>
</feature>
<name>A0ABX8QSK7_9ACTN</name>
<proteinExistence type="predicted"/>
<dbReference type="PROSITE" id="PS51257">
    <property type="entry name" value="PROKAR_LIPOPROTEIN"/>
    <property type="match status" value="1"/>
</dbReference>
<dbReference type="PANTHER" id="PTHR43037:SF1">
    <property type="entry name" value="BLL1128 PROTEIN"/>
    <property type="match status" value="1"/>
</dbReference>
<dbReference type="InterPro" id="IPR050955">
    <property type="entry name" value="Plant_Biomass_Hydrol_Est"/>
</dbReference>
<dbReference type="EMBL" id="CP059572">
    <property type="protein sequence ID" value="QXJ21705.1"/>
    <property type="molecule type" value="Genomic_DNA"/>
</dbReference>
<evidence type="ECO:0000313" key="5">
    <source>
        <dbReference type="Proteomes" id="UP001049518"/>
    </source>
</evidence>
<dbReference type="PANTHER" id="PTHR43037">
    <property type="entry name" value="UNNAMED PRODUCT-RELATED"/>
    <property type="match status" value="1"/>
</dbReference>
<evidence type="ECO:0000313" key="4">
    <source>
        <dbReference type="EMBL" id="QXJ21705.1"/>
    </source>
</evidence>
<dbReference type="Pfam" id="PF10503">
    <property type="entry name" value="Esterase_PHB"/>
    <property type="match status" value="1"/>
</dbReference>
<accession>A0ABX8QSK7</accession>
<sequence>MRRLLCLALAGGLVLAGCEGPGSGGAGRPDGGRPAEIDGIPTGAGTHKRKLDVGTIGHREYLLHVPPAVADGKWRDGRPADPPALVVALHGGLATMGRMRELTGFDALADGKGFLAAYPDGFMTTWNAGDCCGPAKIGHVDDVGFLSRMIGELTRAGLADPRRVYVAGFSNGAGMAYRLACERPAEVAAIGVVEGALATRCDPRRPVSVMIFHGTADRSVPFDGGGRRDIDDGRPFPPVSSAVGFWRKVGGLPAPDRRVRSRVRGAECGGTGKGRGGAEVVFCRIDGGGHSWPSGAAAALWDFFAAHPRDR</sequence>
<dbReference type="RefSeq" id="WP_231334876.1">
    <property type="nucleotide sequence ID" value="NZ_CP059572.1"/>
</dbReference>
<keyword evidence="2" id="KW-0378">Hydrolase</keyword>
<evidence type="ECO:0000256" key="2">
    <source>
        <dbReference type="ARBA" id="ARBA00022801"/>
    </source>
</evidence>